<dbReference type="NCBIfam" id="NF000843">
    <property type="entry name" value="PRK00071.2-2"/>
    <property type="match status" value="1"/>
</dbReference>
<dbReference type="Gene3D" id="3.40.50.620">
    <property type="entry name" value="HUPs"/>
    <property type="match status" value="1"/>
</dbReference>
<comment type="caution">
    <text evidence="13">The sequence shown here is derived from an EMBL/GenBank/DDBJ whole genome shotgun (WGS) entry which is preliminary data.</text>
</comment>
<evidence type="ECO:0000256" key="3">
    <source>
        <dbReference type="ARBA" id="ARBA00009014"/>
    </source>
</evidence>
<comment type="similarity">
    <text evidence="3 11">Belongs to the NadD family.</text>
</comment>
<keyword evidence="4 11" id="KW-0662">Pyridine nucleotide biosynthesis</keyword>
<dbReference type="RefSeq" id="WP_200287793.1">
    <property type="nucleotide sequence ID" value="NZ_JACIGF010000003.1"/>
</dbReference>
<keyword evidence="8 11" id="KW-0067">ATP-binding</keyword>
<keyword evidence="7 11" id="KW-0547">Nucleotide-binding</keyword>
<comment type="catalytic activity">
    <reaction evidence="10 11">
        <text>nicotinate beta-D-ribonucleotide + ATP + H(+) = deamido-NAD(+) + diphosphate</text>
        <dbReference type="Rhea" id="RHEA:22860"/>
        <dbReference type="ChEBI" id="CHEBI:15378"/>
        <dbReference type="ChEBI" id="CHEBI:30616"/>
        <dbReference type="ChEBI" id="CHEBI:33019"/>
        <dbReference type="ChEBI" id="CHEBI:57502"/>
        <dbReference type="ChEBI" id="CHEBI:58437"/>
        <dbReference type="EC" id="2.7.7.18"/>
    </reaction>
</comment>
<dbReference type="PANTHER" id="PTHR39321:SF3">
    <property type="entry name" value="PHOSPHOPANTETHEINE ADENYLYLTRANSFERASE"/>
    <property type="match status" value="1"/>
</dbReference>
<keyword evidence="9 11" id="KW-0520">NAD</keyword>
<dbReference type="InParanoid" id="A0A4V2SPT7"/>
<dbReference type="InterPro" id="IPR014729">
    <property type="entry name" value="Rossmann-like_a/b/a_fold"/>
</dbReference>
<feature type="domain" description="Cytidyltransferase-like" evidence="12">
    <location>
        <begin position="37"/>
        <end position="216"/>
    </location>
</feature>
<accession>A0A4V2SPT7</accession>
<dbReference type="FunCoup" id="A0A4V2SPT7">
    <property type="interactions" value="321"/>
</dbReference>
<keyword evidence="6 11" id="KW-0548">Nucleotidyltransferase</keyword>
<keyword evidence="14" id="KW-1185">Reference proteome</keyword>
<reference evidence="13 14" key="1">
    <citation type="submission" date="2019-03" db="EMBL/GenBank/DDBJ databases">
        <title>Genomic Encyclopedia of Type Strains, Phase IV (KMG-IV): sequencing the most valuable type-strain genomes for metagenomic binning, comparative biology and taxonomic classification.</title>
        <authorList>
            <person name="Goeker M."/>
        </authorList>
    </citation>
    <scope>NUCLEOTIDE SEQUENCE [LARGE SCALE GENOMIC DNA]</scope>
    <source>
        <strain evidence="13 14">DSM 2132</strain>
    </source>
</reference>
<dbReference type="SUPFAM" id="SSF52374">
    <property type="entry name" value="Nucleotidylyl transferase"/>
    <property type="match status" value="1"/>
</dbReference>
<dbReference type="CDD" id="cd02165">
    <property type="entry name" value="NMNAT"/>
    <property type="match status" value="1"/>
</dbReference>
<comment type="pathway">
    <text evidence="2 11">Cofactor biosynthesis; NAD(+) biosynthesis; deamido-NAD(+) from nicotinate D-ribonucleotide: step 1/1.</text>
</comment>
<evidence type="ECO:0000256" key="5">
    <source>
        <dbReference type="ARBA" id="ARBA00022679"/>
    </source>
</evidence>
<evidence type="ECO:0000256" key="9">
    <source>
        <dbReference type="ARBA" id="ARBA00023027"/>
    </source>
</evidence>
<evidence type="ECO:0000313" key="13">
    <source>
        <dbReference type="EMBL" id="TCP36476.1"/>
    </source>
</evidence>
<dbReference type="NCBIfam" id="NF000845">
    <property type="entry name" value="PRK00071.2-4"/>
    <property type="match status" value="1"/>
</dbReference>
<keyword evidence="5 11" id="KW-0808">Transferase</keyword>
<evidence type="ECO:0000259" key="12">
    <source>
        <dbReference type="Pfam" id="PF01467"/>
    </source>
</evidence>
<evidence type="ECO:0000256" key="11">
    <source>
        <dbReference type="HAMAP-Rule" id="MF_00244"/>
    </source>
</evidence>
<evidence type="ECO:0000256" key="4">
    <source>
        <dbReference type="ARBA" id="ARBA00022642"/>
    </source>
</evidence>
<dbReference type="InterPro" id="IPR005248">
    <property type="entry name" value="NadD/NMNAT"/>
</dbReference>
<dbReference type="PANTHER" id="PTHR39321">
    <property type="entry name" value="NICOTINATE-NUCLEOTIDE ADENYLYLTRANSFERASE-RELATED"/>
    <property type="match status" value="1"/>
</dbReference>
<dbReference type="HAMAP" id="MF_00244">
    <property type="entry name" value="NaMN_adenylyltr"/>
    <property type="match status" value="1"/>
</dbReference>
<dbReference type="NCBIfam" id="TIGR00482">
    <property type="entry name" value="nicotinate (nicotinamide) nucleotide adenylyltransferase"/>
    <property type="match status" value="1"/>
</dbReference>
<dbReference type="InterPro" id="IPR004821">
    <property type="entry name" value="Cyt_trans-like"/>
</dbReference>
<dbReference type="AlphaFoldDB" id="A0A4V2SPT7"/>
<proteinExistence type="inferred from homology"/>
<dbReference type="EMBL" id="SLXO01000003">
    <property type="protein sequence ID" value="TCP36476.1"/>
    <property type="molecule type" value="Genomic_DNA"/>
</dbReference>
<evidence type="ECO:0000256" key="1">
    <source>
        <dbReference type="ARBA" id="ARBA00002324"/>
    </source>
</evidence>
<evidence type="ECO:0000256" key="7">
    <source>
        <dbReference type="ARBA" id="ARBA00022741"/>
    </source>
</evidence>
<evidence type="ECO:0000256" key="10">
    <source>
        <dbReference type="ARBA" id="ARBA00048721"/>
    </source>
</evidence>
<organism evidence="13 14">
    <name type="scientific">Rhodothalassium salexigens DSM 2132</name>
    <dbReference type="NCBI Taxonomy" id="1188247"/>
    <lineage>
        <taxon>Bacteria</taxon>
        <taxon>Pseudomonadati</taxon>
        <taxon>Pseudomonadota</taxon>
        <taxon>Alphaproteobacteria</taxon>
        <taxon>Rhodothalassiales</taxon>
        <taxon>Rhodothalassiaceae</taxon>
        <taxon>Rhodothalassium</taxon>
    </lineage>
</organism>
<dbReference type="EC" id="2.7.7.18" evidence="11"/>
<name>A0A4V2SPT7_RHOSA</name>
<dbReference type="UniPathway" id="UPA00253">
    <property type="reaction ID" value="UER00332"/>
</dbReference>
<evidence type="ECO:0000256" key="2">
    <source>
        <dbReference type="ARBA" id="ARBA00005019"/>
    </source>
</evidence>
<evidence type="ECO:0000256" key="8">
    <source>
        <dbReference type="ARBA" id="ARBA00022840"/>
    </source>
</evidence>
<dbReference type="Pfam" id="PF01467">
    <property type="entry name" value="CTP_transf_like"/>
    <property type="match status" value="1"/>
</dbReference>
<gene>
    <name evidence="11" type="primary">nadD</name>
    <name evidence="13" type="ORF">EV659_103368</name>
</gene>
<evidence type="ECO:0000313" key="14">
    <source>
        <dbReference type="Proteomes" id="UP000295399"/>
    </source>
</evidence>
<dbReference type="GO" id="GO:0009435">
    <property type="term" value="P:NAD+ biosynthetic process"/>
    <property type="evidence" value="ECO:0007669"/>
    <property type="project" value="UniProtKB-UniRule"/>
</dbReference>
<dbReference type="GO" id="GO:0004515">
    <property type="term" value="F:nicotinate-nucleotide adenylyltransferase activity"/>
    <property type="evidence" value="ECO:0007669"/>
    <property type="project" value="UniProtKB-UniRule"/>
</dbReference>
<dbReference type="Proteomes" id="UP000295399">
    <property type="component" value="Unassembled WGS sequence"/>
</dbReference>
<sequence>MTLASVHAAAPAQVRALTTPPVPPAGADLWAGQRVGLLGGSFNPAHDGHHHISKVALRRLGLDWVWWLVSPQNPLKPKDDMAPFAARFASAEAAARHPRVLVSDLETHIATRFTADTIAELSGHFPRTRFVWLMGADNLVQFTRWQHWDRIAHTVPIAVIDRPGYSHAALTAKMARIFAHRRCPERQWQTLATRSLPAWAFITCPRHPASATRIRETMSDQGMGPDGPYSVA</sequence>
<protein>
    <recommendedName>
        <fullName evidence="11">Probable nicotinate-nucleotide adenylyltransferase</fullName>
        <ecNumber evidence="11">2.7.7.18</ecNumber>
    </recommendedName>
    <alternativeName>
        <fullName evidence="11">Deamido-NAD(+) diphosphorylase</fullName>
    </alternativeName>
    <alternativeName>
        <fullName evidence="11">Deamido-NAD(+) pyrophosphorylase</fullName>
    </alternativeName>
    <alternativeName>
        <fullName evidence="11">Nicotinate mononucleotide adenylyltransferase</fullName>
        <shortName evidence="11">NaMN adenylyltransferase</shortName>
    </alternativeName>
</protein>
<dbReference type="GO" id="GO:0005524">
    <property type="term" value="F:ATP binding"/>
    <property type="evidence" value="ECO:0007669"/>
    <property type="project" value="UniProtKB-KW"/>
</dbReference>
<evidence type="ECO:0000256" key="6">
    <source>
        <dbReference type="ARBA" id="ARBA00022695"/>
    </source>
</evidence>
<comment type="function">
    <text evidence="1 11">Catalyzes the reversible adenylation of nicotinate mononucleotide (NaMN) to nicotinic acid adenine dinucleotide (NaAD).</text>
</comment>